<evidence type="ECO:0000313" key="5">
    <source>
        <dbReference type="EMBL" id="MDA5194423.1"/>
    </source>
</evidence>
<dbReference type="InterPro" id="IPR005471">
    <property type="entry name" value="Tscrpt_reg_IclR_N"/>
</dbReference>
<dbReference type="Gene3D" id="1.10.10.10">
    <property type="entry name" value="Winged helix-like DNA-binding domain superfamily/Winged helix DNA-binding domain"/>
    <property type="match status" value="1"/>
</dbReference>
<accession>A0A9X3TZF9</accession>
<dbReference type="InterPro" id="IPR036388">
    <property type="entry name" value="WH-like_DNA-bd_sf"/>
</dbReference>
<dbReference type="EMBL" id="JANWOI010000003">
    <property type="protein sequence ID" value="MDA5194423.1"/>
    <property type="molecule type" value="Genomic_DNA"/>
</dbReference>
<dbReference type="Proteomes" id="UP001141619">
    <property type="component" value="Unassembled WGS sequence"/>
</dbReference>
<keyword evidence="2" id="KW-0238">DNA-binding</keyword>
<evidence type="ECO:0000313" key="6">
    <source>
        <dbReference type="Proteomes" id="UP001141619"/>
    </source>
</evidence>
<gene>
    <name evidence="5" type="ORF">NYP16_10715</name>
</gene>
<keyword evidence="6" id="KW-1185">Reference proteome</keyword>
<feature type="domain" description="IclR-ED" evidence="4">
    <location>
        <begin position="76"/>
        <end position="263"/>
    </location>
</feature>
<comment type="caution">
    <text evidence="5">The sequence shown here is derived from an EMBL/GenBank/DDBJ whole genome shotgun (WGS) entry which is preliminary data.</text>
</comment>
<sequence length="263" mass="28936">MNQDKISASSDMSRSVRRLIRLYELFEVERRPLTSIEIMAALDAPRSSVANLLKALAELNMLTADRKTATYFPSARFAQLGSWILNTWLPSQEFLDMMNSLRDTTVETVVLSTPTDIEMEVVHAVGGLGHIALVVQPGQRFPLWASAVGSAYLATQPSSLVTALTKRVVTRGLVKMDDPYLTNLAEDVRRSRDQGFAVAYGSIVPDVGVVAMAVPAQLAPRPLVISVGGPADRIKRVEKLIVDHLRSFLRNVEKLEKNPPIVS</sequence>
<dbReference type="PANTHER" id="PTHR30136">
    <property type="entry name" value="HELIX-TURN-HELIX TRANSCRIPTIONAL REGULATOR, ICLR FAMILY"/>
    <property type="match status" value="1"/>
</dbReference>
<dbReference type="InterPro" id="IPR036390">
    <property type="entry name" value="WH_DNA-bd_sf"/>
</dbReference>
<dbReference type="InterPro" id="IPR050707">
    <property type="entry name" value="HTH_MetabolicPath_Reg"/>
</dbReference>
<proteinExistence type="predicted"/>
<dbReference type="RefSeq" id="WP_274944126.1">
    <property type="nucleotide sequence ID" value="NZ_JANWOI010000003.1"/>
</dbReference>
<dbReference type="Pfam" id="PF01614">
    <property type="entry name" value="IclR_C"/>
    <property type="match status" value="1"/>
</dbReference>
<name>A0A9X3TZF9_9PROT</name>
<dbReference type="Pfam" id="PF09339">
    <property type="entry name" value="HTH_IclR"/>
    <property type="match status" value="1"/>
</dbReference>
<dbReference type="AlphaFoldDB" id="A0A9X3TZF9"/>
<dbReference type="Gene3D" id="3.30.450.40">
    <property type="match status" value="1"/>
</dbReference>
<evidence type="ECO:0000256" key="2">
    <source>
        <dbReference type="ARBA" id="ARBA00023125"/>
    </source>
</evidence>
<dbReference type="InterPro" id="IPR014757">
    <property type="entry name" value="Tscrpt_reg_IclR_C"/>
</dbReference>
<dbReference type="GO" id="GO:0003677">
    <property type="term" value="F:DNA binding"/>
    <property type="evidence" value="ECO:0007669"/>
    <property type="project" value="UniProtKB-KW"/>
</dbReference>
<reference evidence="5" key="2">
    <citation type="journal article" date="2023" name="Syst. Appl. Microbiol.">
        <title>Govania unica gen. nov., sp. nov., a rare biosphere bacterium that represents a novel family in the class Alphaproteobacteria.</title>
        <authorList>
            <person name="Vandamme P."/>
            <person name="Peeters C."/>
            <person name="Hettiarachchi A."/>
            <person name="Cnockaert M."/>
            <person name="Carlier A."/>
        </authorList>
    </citation>
    <scope>NUCLEOTIDE SEQUENCE</scope>
    <source>
        <strain evidence="5">LMG 31809</strain>
    </source>
</reference>
<dbReference type="SUPFAM" id="SSF46785">
    <property type="entry name" value="Winged helix' DNA-binding domain"/>
    <property type="match status" value="1"/>
</dbReference>
<keyword evidence="1" id="KW-0805">Transcription regulation</keyword>
<evidence type="ECO:0000256" key="1">
    <source>
        <dbReference type="ARBA" id="ARBA00023015"/>
    </source>
</evidence>
<dbReference type="PANTHER" id="PTHR30136:SF35">
    <property type="entry name" value="HTH-TYPE TRANSCRIPTIONAL REGULATOR RV1719"/>
    <property type="match status" value="1"/>
</dbReference>
<dbReference type="PROSITE" id="PS51078">
    <property type="entry name" value="ICLR_ED"/>
    <property type="match status" value="1"/>
</dbReference>
<dbReference type="GO" id="GO:0045892">
    <property type="term" value="P:negative regulation of DNA-templated transcription"/>
    <property type="evidence" value="ECO:0007669"/>
    <property type="project" value="TreeGrafter"/>
</dbReference>
<evidence type="ECO:0000259" key="4">
    <source>
        <dbReference type="PROSITE" id="PS51078"/>
    </source>
</evidence>
<dbReference type="GO" id="GO:0003700">
    <property type="term" value="F:DNA-binding transcription factor activity"/>
    <property type="evidence" value="ECO:0007669"/>
    <property type="project" value="TreeGrafter"/>
</dbReference>
<dbReference type="SUPFAM" id="SSF55781">
    <property type="entry name" value="GAF domain-like"/>
    <property type="match status" value="1"/>
</dbReference>
<evidence type="ECO:0000256" key="3">
    <source>
        <dbReference type="ARBA" id="ARBA00023163"/>
    </source>
</evidence>
<protein>
    <submittedName>
        <fullName evidence="5">Helix-turn-helix domain-containing protein</fullName>
    </submittedName>
</protein>
<dbReference type="InterPro" id="IPR029016">
    <property type="entry name" value="GAF-like_dom_sf"/>
</dbReference>
<reference evidence="5" key="1">
    <citation type="submission" date="2022-08" db="EMBL/GenBank/DDBJ databases">
        <authorList>
            <person name="Vandamme P."/>
            <person name="Hettiarachchi A."/>
            <person name="Peeters C."/>
            <person name="Cnockaert M."/>
            <person name="Carlier A."/>
        </authorList>
    </citation>
    <scope>NUCLEOTIDE SEQUENCE</scope>
    <source>
        <strain evidence="5">LMG 31809</strain>
    </source>
</reference>
<organism evidence="5 6">
    <name type="scientific">Govanella unica</name>
    <dbReference type="NCBI Taxonomy" id="2975056"/>
    <lineage>
        <taxon>Bacteria</taxon>
        <taxon>Pseudomonadati</taxon>
        <taxon>Pseudomonadota</taxon>
        <taxon>Alphaproteobacteria</taxon>
        <taxon>Emcibacterales</taxon>
        <taxon>Govanellaceae</taxon>
        <taxon>Govanella</taxon>
    </lineage>
</organism>
<keyword evidence="3" id="KW-0804">Transcription</keyword>